<sequence>MPQRLVAIDLRIADRVGAEHTGVGRYAVECARALVDARPEWRFRLLTNRPELVADRDAEVRRTRWPTHMSAGRVAWLHGPAAASHRALDGWLGTAFTLPPFTHLPSVVAVHDLFFLTRRAEYGGWVNARYATAATRRATRRAGMIVTGSTRTQTELREHFGADPAKVDVVPYGVAAPFFRERRPADPPFLLAVGTWEPRKGLSTMLAALDAVNARRDTPVRLVLAGAPGWGVDDLVARLRAHPHADLRTGVGDDELASLYAGAAALVLASEDEGFGLPAAEAFAAGCPVIATDLPAVREFAGDAARYVPQRDPSALAAAMAEVLATGDEPERERTARAVAAGLTWEAHGRRVAELLERVMR</sequence>
<dbReference type="EMBL" id="CP088295">
    <property type="protein sequence ID" value="UUY05665.1"/>
    <property type="molecule type" value="Genomic_DNA"/>
</dbReference>
<keyword evidence="2" id="KW-0808">Transferase</keyword>
<gene>
    <name evidence="5" type="ORF">LRS13_09140</name>
</gene>
<accession>A0ABY5PMA7</accession>
<dbReference type="InterPro" id="IPR001296">
    <property type="entry name" value="Glyco_trans_1"/>
</dbReference>
<dbReference type="Proteomes" id="UP001058860">
    <property type="component" value="Chromosome"/>
</dbReference>
<evidence type="ECO:0000313" key="6">
    <source>
        <dbReference type="Proteomes" id="UP001058860"/>
    </source>
</evidence>
<proteinExistence type="predicted"/>
<feature type="domain" description="Glycosyl transferase family 1" evidence="3">
    <location>
        <begin position="179"/>
        <end position="334"/>
    </location>
</feature>
<dbReference type="SUPFAM" id="SSF53756">
    <property type="entry name" value="UDP-Glycosyltransferase/glycogen phosphorylase"/>
    <property type="match status" value="1"/>
</dbReference>
<dbReference type="Pfam" id="PF13439">
    <property type="entry name" value="Glyco_transf_4"/>
    <property type="match status" value="1"/>
</dbReference>
<dbReference type="InterPro" id="IPR028098">
    <property type="entry name" value="Glyco_trans_4-like_N"/>
</dbReference>
<evidence type="ECO:0000313" key="5">
    <source>
        <dbReference type="EMBL" id="UUY05665.1"/>
    </source>
</evidence>
<reference evidence="6" key="1">
    <citation type="submission" date="2021-11" db="EMBL/GenBank/DDBJ databases">
        <title>Cultivation dependent microbiological survey of springs from the worlds oldest radium mine currently devoted to the extraction of radon-saturated water.</title>
        <authorList>
            <person name="Kapinusova G."/>
            <person name="Smrhova T."/>
            <person name="Strejcek M."/>
            <person name="Suman J."/>
            <person name="Jani K."/>
            <person name="Pajer P."/>
            <person name="Uhlik O."/>
        </authorList>
    </citation>
    <scope>NUCLEOTIDE SEQUENCE [LARGE SCALE GENOMIC DNA]</scope>
    <source>
        <strain evidence="6">J379</strain>
    </source>
</reference>
<dbReference type="CDD" id="cd03809">
    <property type="entry name" value="GT4_MtfB-like"/>
    <property type="match status" value="1"/>
</dbReference>
<evidence type="ECO:0000259" key="4">
    <source>
        <dbReference type="Pfam" id="PF13439"/>
    </source>
</evidence>
<dbReference type="PANTHER" id="PTHR46401">
    <property type="entry name" value="GLYCOSYLTRANSFERASE WBBK-RELATED"/>
    <property type="match status" value="1"/>
</dbReference>
<dbReference type="Gene3D" id="3.40.50.2000">
    <property type="entry name" value="Glycogen Phosphorylase B"/>
    <property type="match status" value="2"/>
</dbReference>
<dbReference type="Pfam" id="PF00534">
    <property type="entry name" value="Glycos_transf_1"/>
    <property type="match status" value="1"/>
</dbReference>
<evidence type="ECO:0000256" key="2">
    <source>
        <dbReference type="ARBA" id="ARBA00022679"/>
    </source>
</evidence>
<evidence type="ECO:0000256" key="1">
    <source>
        <dbReference type="ARBA" id="ARBA00022676"/>
    </source>
</evidence>
<name>A0ABY5PMA7_9ACTN</name>
<dbReference type="PANTHER" id="PTHR46401:SF2">
    <property type="entry name" value="GLYCOSYLTRANSFERASE WBBK-RELATED"/>
    <property type="match status" value="1"/>
</dbReference>
<dbReference type="RefSeq" id="WP_353866109.1">
    <property type="nucleotide sequence ID" value="NZ_CP088295.1"/>
</dbReference>
<keyword evidence="6" id="KW-1185">Reference proteome</keyword>
<feature type="domain" description="Glycosyltransferase subfamily 4-like N-terminal" evidence="4">
    <location>
        <begin position="22"/>
        <end position="174"/>
    </location>
</feature>
<evidence type="ECO:0000259" key="3">
    <source>
        <dbReference type="Pfam" id="PF00534"/>
    </source>
</evidence>
<protein>
    <submittedName>
        <fullName evidence="5">Glycosyltransferase family 4 protein</fullName>
    </submittedName>
</protein>
<organism evidence="5 6">
    <name type="scientific">Svornostia abyssi</name>
    <dbReference type="NCBI Taxonomy" id="2898438"/>
    <lineage>
        <taxon>Bacteria</taxon>
        <taxon>Bacillati</taxon>
        <taxon>Actinomycetota</taxon>
        <taxon>Thermoleophilia</taxon>
        <taxon>Solirubrobacterales</taxon>
        <taxon>Baekduiaceae</taxon>
        <taxon>Svornostia</taxon>
    </lineage>
</organism>
<keyword evidence="1" id="KW-0328">Glycosyltransferase</keyword>